<dbReference type="Proteomes" id="UP000800093">
    <property type="component" value="Unassembled WGS sequence"/>
</dbReference>
<proteinExistence type="predicted"/>
<sequence length="180" mass="20730">MFSKAKDSRNGVLILLGDAQGLFNKAVKPEWSELRPNPNVIEFLRVDNEFLMSYMHWVYFRTIPTPSSYDPIPKRGQGDYLRLATLIVMATENEWYLLEKQFKSSARVQPLAHVLGSLWWISRQTSRTPTSHELNNTGSAVESSSSTLWLPCQQFDHSKEQIMEILHRILSRVYLGSRSA</sequence>
<protein>
    <submittedName>
        <fullName evidence="1">Uncharacterized protein</fullName>
    </submittedName>
</protein>
<keyword evidence="2" id="KW-1185">Reference proteome</keyword>
<evidence type="ECO:0000313" key="2">
    <source>
        <dbReference type="Proteomes" id="UP000800093"/>
    </source>
</evidence>
<comment type="caution">
    <text evidence="1">The sequence shown here is derived from an EMBL/GenBank/DDBJ whole genome shotgun (WGS) entry which is preliminary data.</text>
</comment>
<organism evidence="1 2">
    <name type="scientific">Lojkania enalia</name>
    <dbReference type="NCBI Taxonomy" id="147567"/>
    <lineage>
        <taxon>Eukaryota</taxon>
        <taxon>Fungi</taxon>
        <taxon>Dikarya</taxon>
        <taxon>Ascomycota</taxon>
        <taxon>Pezizomycotina</taxon>
        <taxon>Dothideomycetes</taxon>
        <taxon>Pleosporomycetidae</taxon>
        <taxon>Pleosporales</taxon>
        <taxon>Pleosporales incertae sedis</taxon>
        <taxon>Lojkania</taxon>
    </lineage>
</organism>
<evidence type="ECO:0000313" key="1">
    <source>
        <dbReference type="EMBL" id="KAF2260986.1"/>
    </source>
</evidence>
<accession>A0A9P4K2N5</accession>
<dbReference type="OrthoDB" id="1022638at2759"/>
<gene>
    <name evidence="1" type="ORF">CC78DRAFT_584204</name>
</gene>
<dbReference type="AlphaFoldDB" id="A0A9P4K2N5"/>
<reference evidence="2" key="1">
    <citation type="journal article" date="2020" name="Stud. Mycol.">
        <title>101 Dothideomycetes genomes: A test case for predicting lifestyles and emergence of pathogens.</title>
        <authorList>
            <person name="Haridas S."/>
            <person name="Albert R."/>
            <person name="Binder M."/>
            <person name="Bloem J."/>
            <person name="LaButti K."/>
            <person name="Salamov A."/>
            <person name="Andreopoulos B."/>
            <person name="Baker S."/>
            <person name="Barry K."/>
            <person name="Bills G."/>
            <person name="Bluhm B."/>
            <person name="Cannon C."/>
            <person name="Castanera R."/>
            <person name="Culley D."/>
            <person name="Daum C."/>
            <person name="Ezra D."/>
            <person name="Gonzalez J."/>
            <person name="Henrissat B."/>
            <person name="Kuo A."/>
            <person name="Liang C."/>
            <person name="Lipzen A."/>
            <person name="Lutzoni F."/>
            <person name="Magnuson J."/>
            <person name="Mondo S."/>
            <person name="Nolan M."/>
            <person name="Ohm R."/>
            <person name="Pangilinan J."/>
            <person name="Park H.-J."/>
            <person name="Ramirez L."/>
            <person name="Alfaro M."/>
            <person name="Sun H."/>
            <person name="Tritt A."/>
            <person name="Yoshinaga Y."/>
            <person name="Zwiers L.-H."/>
            <person name="Turgeon B."/>
            <person name="Goodwin S."/>
            <person name="Spatafora J."/>
            <person name="Crous P."/>
            <person name="Grigoriev I."/>
        </authorList>
    </citation>
    <scope>NUCLEOTIDE SEQUENCE [LARGE SCALE GENOMIC DNA]</scope>
    <source>
        <strain evidence="2">CBS 304.66</strain>
    </source>
</reference>
<name>A0A9P4K2N5_9PLEO</name>
<dbReference type="EMBL" id="ML986667">
    <property type="protein sequence ID" value="KAF2260986.1"/>
    <property type="molecule type" value="Genomic_DNA"/>
</dbReference>